<sequence length="254" mass="28877">PKKKVIRKRVIKNQVGGKQVKTEIVTTEEEGKEPETTVTVKESEIPDEAMSVVPMYCVEELPEEIQVTETISKDGKPRKRVTKKRVIQKRDGKKLEKTEILTVEEEGKKPRTSVTVQEVEEFAETLAEKSAYSIEELPEEIKVIEEISKDGIPKKKVIKKRVIKKKIGQKEERTEIVTVEEEGKRPKTTVTVEEVGDEFEKVLFVPTLAEKDKSKPYDIIDLVTLEVLKKAIRPIETSEAGDLEEVVGTEEKPK</sequence>
<evidence type="ECO:0000313" key="2">
    <source>
        <dbReference type="EMBL" id="JAB62618.1"/>
    </source>
</evidence>
<evidence type="ECO:0000256" key="1">
    <source>
        <dbReference type="SAM" id="MobiDB-lite"/>
    </source>
</evidence>
<dbReference type="EMBL" id="GALX01005848">
    <property type="protein sequence ID" value="JAB62618.1"/>
    <property type="molecule type" value="Transcribed_RNA"/>
</dbReference>
<organism evidence="2">
    <name type="scientific">Anoplophora glabripennis</name>
    <name type="common">Asian longhorn beetle</name>
    <name type="synonym">Anoplophora nobilis</name>
    <dbReference type="NCBI Taxonomy" id="217634"/>
    <lineage>
        <taxon>Eukaryota</taxon>
        <taxon>Metazoa</taxon>
        <taxon>Ecdysozoa</taxon>
        <taxon>Arthropoda</taxon>
        <taxon>Hexapoda</taxon>
        <taxon>Insecta</taxon>
        <taxon>Pterygota</taxon>
        <taxon>Neoptera</taxon>
        <taxon>Endopterygota</taxon>
        <taxon>Coleoptera</taxon>
        <taxon>Polyphaga</taxon>
        <taxon>Cucujiformia</taxon>
        <taxon>Chrysomeloidea</taxon>
        <taxon>Cerambycidae</taxon>
        <taxon>Lamiinae</taxon>
        <taxon>Lamiini</taxon>
        <taxon>Anoplophora</taxon>
    </lineage>
</organism>
<protein>
    <submittedName>
        <fullName evidence="2">Titin</fullName>
    </submittedName>
</protein>
<accession>V5GQT1</accession>
<feature type="non-terminal residue" evidence="2">
    <location>
        <position position="1"/>
    </location>
</feature>
<reference evidence="2" key="1">
    <citation type="submission" date="2013-07" db="EMBL/GenBank/DDBJ databases">
        <title>Midgut Transcriptome Profiling of Anoplphora glabripennis, a Lignocellulose Degrading, Wood-Boring Cerambycid.</title>
        <authorList>
            <person name="Scully E.D."/>
            <person name="Hoover K."/>
            <person name="Carlson J.E."/>
            <person name="Tien M."/>
            <person name="Geib S.M."/>
        </authorList>
    </citation>
    <scope>NUCLEOTIDE SEQUENCE</scope>
</reference>
<feature type="region of interest" description="Disordered" evidence="1">
    <location>
        <begin position="27"/>
        <end position="46"/>
    </location>
</feature>
<gene>
    <name evidence="2" type="primary">TITIN</name>
</gene>
<name>V5GQT1_ANOGL</name>
<feature type="non-terminal residue" evidence="2">
    <location>
        <position position="254"/>
    </location>
</feature>
<proteinExistence type="predicted"/>
<dbReference type="AlphaFoldDB" id="V5GQT1"/>